<organism evidence="2 3">
    <name type="scientific">Catenuloplanes atrovinosus</name>
    <dbReference type="NCBI Taxonomy" id="137266"/>
    <lineage>
        <taxon>Bacteria</taxon>
        <taxon>Bacillati</taxon>
        <taxon>Actinomycetota</taxon>
        <taxon>Actinomycetes</taxon>
        <taxon>Micromonosporales</taxon>
        <taxon>Micromonosporaceae</taxon>
        <taxon>Catenuloplanes</taxon>
    </lineage>
</organism>
<dbReference type="RefSeq" id="WP_310370197.1">
    <property type="nucleotide sequence ID" value="NZ_JAVDYB010000001.1"/>
</dbReference>
<dbReference type="Proteomes" id="UP001183643">
    <property type="component" value="Unassembled WGS sequence"/>
</dbReference>
<sequence length="315" mass="34876">MTAPLVDTPAELLAQLRRVRADTGAEGETALAELGLRPLTGGMHNDLYLWTSSAGDDVVIKLYVKTDRNRVEREWAALTLLAPHGLTTVPAPLWLDHTPAEPAIGMSRLHGQPLLEATDKMAALRALAHTTARLQTVRLTGLLATLPRIDTGEHYMIRLTQTWPQMLASQADDSLAPAMRKLLTTWQRSGDADLVTTPTTPVLSRGDANLLNWMITDTGAGCVDFEYAGYSTVPFDAADLIEHISGRAVPDHIWAQVLPDLGITDANRRQFAANQRTCALRWLAVLWKQRDHRRADFDTQHARVEMLHSNDNPYT</sequence>
<feature type="domain" description="Aminoglycoside phosphotransferase" evidence="1">
    <location>
        <begin position="36"/>
        <end position="248"/>
    </location>
</feature>
<dbReference type="InterPro" id="IPR011009">
    <property type="entry name" value="Kinase-like_dom_sf"/>
</dbReference>
<keyword evidence="2" id="KW-0418">Kinase</keyword>
<comment type="caution">
    <text evidence="2">The sequence shown here is derived from an EMBL/GenBank/DDBJ whole genome shotgun (WGS) entry which is preliminary data.</text>
</comment>
<name>A0AAE3YSB7_9ACTN</name>
<dbReference type="SUPFAM" id="SSF56112">
    <property type="entry name" value="Protein kinase-like (PK-like)"/>
    <property type="match status" value="1"/>
</dbReference>
<accession>A0AAE3YSB7</accession>
<keyword evidence="3" id="KW-1185">Reference proteome</keyword>
<dbReference type="GO" id="GO:0016301">
    <property type="term" value="F:kinase activity"/>
    <property type="evidence" value="ECO:0007669"/>
    <property type="project" value="UniProtKB-KW"/>
</dbReference>
<reference evidence="2" key="1">
    <citation type="submission" date="2023-07" db="EMBL/GenBank/DDBJ databases">
        <title>Sequencing the genomes of 1000 actinobacteria strains.</title>
        <authorList>
            <person name="Klenk H.-P."/>
        </authorList>
    </citation>
    <scope>NUCLEOTIDE SEQUENCE</scope>
    <source>
        <strain evidence="2">DSM 44707</strain>
    </source>
</reference>
<dbReference type="AlphaFoldDB" id="A0AAE3YSB7"/>
<evidence type="ECO:0000313" key="3">
    <source>
        <dbReference type="Proteomes" id="UP001183643"/>
    </source>
</evidence>
<protein>
    <submittedName>
        <fullName evidence="2">Ser/Thr protein kinase RdoA (MazF antagonist)</fullName>
    </submittedName>
</protein>
<dbReference type="Pfam" id="PF01636">
    <property type="entry name" value="APH"/>
    <property type="match status" value="1"/>
</dbReference>
<evidence type="ECO:0000313" key="2">
    <source>
        <dbReference type="EMBL" id="MDR7277727.1"/>
    </source>
</evidence>
<dbReference type="Gene3D" id="3.90.1200.10">
    <property type="match status" value="1"/>
</dbReference>
<evidence type="ECO:0000259" key="1">
    <source>
        <dbReference type="Pfam" id="PF01636"/>
    </source>
</evidence>
<keyword evidence="2" id="KW-0808">Transferase</keyword>
<dbReference type="EMBL" id="JAVDYB010000001">
    <property type="protein sequence ID" value="MDR7277727.1"/>
    <property type="molecule type" value="Genomic_DNA"/>
</dbReference>
<dbReference type="InterPro" id="IPR051678">
    <property type="entry name" value="AGP_Transferase"/>
</dbReference>
<dbReference type="InterPro" id="IPR002575">
    <property type="entry name" value="Aminoglycoside_PTrfase"/>
</dbReference>
<dbReference type="PANTHER" id="PTHR21310">
    <property type="entry name" value="AMINOGLYCOSIDE PHOSPHOTRANSFERASE-RELATED-RELATED"/>
    <property type="match status" value="1"/>
</dbReference>
<proteinExistence type="predicted"/>
<gene>
    <name evidence="2" type="ORF">J2S41_004505</name>
</gene>